<reference evidence="3 4" key="1">
    <citation type="journal article" date="2010" name="Nature">
        <title>The Ectocarpus genome and the independent evolution of multicellularity in brown algae.</title>
        <authorList>
            <person name="Cock J.M."/>
            <person name="Sterck L."/>
            <person name="Rouze P."/>
            <person name="Scornet D."/>
            <person name="Allen A.E."/>
            <person name="Amoutzias G."/>
            <person name="Anthouard V."/>
            <person name="Artiguenave F."/>
            <person name="Aury J.M."/>
            <person name="Badger J.H."/>
            <person name="Beszteri B."/>
            <person name="Billiau K."/>
            <person name="Bonnet E."/>
            <person name="Bothwell J.H."/>
            <person name="Bowler C."/>
            <person name="Boyen C."/>
            <person name="Brownlee C."/>
            <person name="Carrano C.J."/>
            <person name="Charrier B."/>
            <person name="Cho G.Y."/>
            <person name="Coelho S.M."/>
            <person name="Collen J."/>
            <person name="Corre E."/>
            <person name="Da Silva C."/>
            <person name="Delage L."/>
            <person name="Delaroque N."/>
            <person name="Dittami S.M."/>
            <person name="Doulbeau S."/>
            <person name="Elias M."/>
            <person name="Farnham G."/>
            <person name="Gachon C.M."/>
            <person name="Gschloessl B."/>
            <person name="Heesch S."/>
            <person name="Jabbari K."/>
            <person name="Jubin C."/>
            <person name="Kawai H."/>
            <person name="Kimura K."/>
            <person name="Kloareg B."/>
            <person name="Kupper F.C."/>
            <person name="Lang D."/>
            <person name="Le Bail A."/>
            <person name="Leblanc C."/>
            <person name="Lerouge P."/>
            <person name="Lohr M."/>
            <person name="Lopez P.J."/>
            <person name="Martens C."/>
            <person name="Maumus F."/>
            <person name="Michel G."/>
            <person name="Miranda-Saavedra D."/>
            <person name="Morales J."/>
            <person name="Moreau H."/>
            <person name="Motomura T."/>
            <person name="Nagasato C."/>
            <person name="Napoli C.A."/>
            <person name="Nelson D.R."/>
            <person name="Nyvall-Collen P."/>
            <person name="Peters A.F."/>
            <person name="Pommier C."/>
            <person name="Potin P."/>
            <person name="Poulain J."/>
            <person name="Quesneville H."/>
            <person name="Read B."/>
            <person name="Rensing S.A."/>
            <person name="Ritter A."/>
            <person name="Rousvoal S."/>
            <person name="Samanta M."/>
            <person name="Samson G."/>
            <person name="Schroeder D.C."/>
            <person name="Segurens B."/>
            <person name="Strittmatter M."/>
            <person name="Tonon T."/>
            <person name="Tregear J.W."/>
            <person name="Valentin K."/>
            <person name="von Dassow P."/>
            <person name="Yamagishi T."/>
            <person name="Van de Peer Y."/>
            <person name="Wincker P."/>
        </authorList>
    </citation>
    <scope>NUCLEOTIDE SEQUENCE [LARGE SCALE GENOMIC DNA]</scope>
    <source>
        <strain evidence="4">Ec32 / CCAP1310/4</strain>
    </source>
</reference>
<sequence>MDKNAFGIAYEPLRGSSQKSYDLPSGPAFVDEDEFEQEMSAEFRVTVGPSRQGEILATMSNRTQADDFAEGDGTADITMRTQQGVPGGNGSERQEDVNSAPFYPDGLRLDNREALKQLTKDYKVAGVAPHVHPGNAPQRLDQSAKEIGGRSIERSLTDNAAGILEFVGEDVRHYPVTEEENERAEEDDDDEERKNLVEVPEKMGTLNVPGEREKEGQTSIDEDESAQRALVAKEWEAIDQLRTAERSVPMEKGVGGKLQPISIDQANRLVTTAEVLGYFRSQDLCTHKAAIVPYQPPESRFGLFRRASKLRFPDAEQLRDEVFILAQIKYAPADVVHRRLIQTIYRRMTNEKRACPDVGPHWDTVGFQGTDPCTDLNRSMGIFALFQVLHLLESQLGFAMVLYRLSLADVTGWPFMCVSIGFTKEALRVLRRGGCYAECNRRGSVLDVVHELHQAQFHAFLELCRTEPATHHALHLAKVRARVETDSHVLVKAYRTYLLEEKARSAVSIVDKTGESAAVQEQFSGGGKLAEDGPPVAHVKDTASRKNTYLS</sequence>
<dbReference type="eggNOG" id="KOG2998">
    <property type="taxonomic scope" value="Eukaryota"/>
</dbReference>
<dbReference type="InParanoid" id="D7FYS8"/>
<feature type="region of interest" description="Disordered" evidence="1">
    <location>
        <begin position="79"/>
        <end position="106"/>
    </location>
</feature>
<organism evidence="3 4">
    <name type="scientific">Ectocarpus siliculosus</name>
    <name type="common">Brown alga</name>
    <name type="synonym">Conferva siliculosa</name>
    <dbReference type="NCBI Taxonomy" id="2880"/>
    <lineage>
        <taxon>Eukaryota</taxon>
        <taxon>Sar</taxon>
        <taxon>Stramenopiles</taxon>
        <taxon>Ochrophyta</taxon>
        <taxon>PX clade</taxon>
        <taxon>Phaeophyceae</taxon>
        <taxon>Ectocarpales</taxon>
        <taxon>Ectocarpaceae</taxon>
        <taxon>Ectocarpus</taxon>
    </lineage>
</organism>
<feature type="domain" description="ELMO" evidence="2">
    <location>
        <begin position="336"/>
        <end position="489"/>
    </location>
</feature>
<feature type="region of interest" description="Disordered" evidence="1">
    <location>
        <begin position="524"/>
        <end position="551"/>
    </location>
</feature>
<dbReference type="InterPro" id="IPR050868">
    <property type="entry name" value="ELMO_domain-containing"/>
</dbReference>
<dbReference type="PROSITE" id="PS51335">
    <property type="entry name" value="ELMO"/>
    <property type="match status" value="1"/>
</dbReference>
<dbReference type="InterPro" id="IPR006816">
    <property type="entry name" value="ELMO_dom"/>
</dbReference>
<protein>
    <submittedName>
        <fullName evidence="3">RNA binding motif and ELMO/CED-12 domain</fullName>
    </submittedName>
</protein>
<proteinExistence type="predicted"/>
<accession>D7FYS8</accession>
<dbReference type="EMBL" id="FN649758">
    <property type="protein sequence ID" value="CBJ26570.1"/>
    <property type="molecule type" value="Genomic_DNA"/>
</dbReference>
<dbReference type="OrthoDB" id="266227at2759"/>
<dbReference type="EMBL" id="FN648542">
    <property type="protein sequence ID" value="CBJ26570.1"/>
    <property type="molecule type" value="Genomic_DNA"/>
</dbReference>
<gene>
    <name evidence="3" type="ORF">Esi_0035_0035</name>
</gene>
<dbReference type="Proteomes" id="UP000002630">
    <property type="component" value="Linkage Group LG33"/>
</dbReference>
<dbReference type="Pfam" id="PF04727">
    <property type="entry name" value="ELMO_CED12"/>
    <property type="match status" value="1"/>
</dbReference>
<dbReference type="AlphaFoldDB" id="D7FYS8"/>
<dbReference type="PANTHER" id="PTHR12771">
    <property type="entry name" value="ENGULFMENT AND CELL MOTILITY"/>
    <property type="match status" value="1"/>
</dbReference>
<evidence type="ECO:0000313" key="3">
    <source>
        <dbReference type="EMBL" id="CBJ26570.1"/>
    </source>
</evidence>
<dbReference type="PANTHER" id="PTHR12771:SF2">
    <property type="entry name" value="ELMO DOMAIN-CONTAINING PROTEIN 3"/>
    <property type="match status" value="1"/>
</dbReference>
<evidence type="ECO:0000256" key="1">
    <source>
        <dbReference type="SAM" id="MobiDB-lite"/>
    </source>
</evidence>
<keyword evidence="4" id="KW-1185">Reference proteome</keyword>
<evidence type="ECO:0000313" key="4">
    <source>
        <dbReference type="Proteomes" id="UP000002630"/>
    </source>
</evidence>
<evidence type="ECO:0000259" key="2">
    <source>
        <dbReference type="PROSITE" id="PS51335"/>
    </source>
</evidence>
<name>D7FYS8_ECTSI</name>